<dbReference type="CDD" id="cd17535">
    <property type="entry name" value="REC_NarL-like"/>
    <property type="match status" value="1"/>
</dbReference>
<evidence type="ECO:0000256" key="2">
    <source>
        <dbReference type="ARBA" id="ARBA00023125"/>
    </source>
</evidence>
<protein>
    <recommendedName>
        <fullName evidence="4">Response regulatory domain-containing protein</fullName>
    </recommendedName>
</protein>
<organism evidence="5">
    <name type="scientific">marine sediment metagenome</name>
    <dbReference type="NCBI Taxonomy" id="412755"/>
    <lineage>
        <taxon>unclassified sequences</taxon>
        <taxon>metagenomes</taxon>
        <taxon>ecological metagenomes</taxon>
    </lineage>
</organism>
<dbReference type="AlphaFoldDB" id="A0A0F9EZK5"/>
<keyword evidence="2" id="KW-0238">DNA-binding</keyword>
<reference evidence="5" key="1">
    <citation type="journal article" date="2015" name="Nature">
        <title>Complex archaea that bridge the gap between prokaryotes and eukaryotes.</title>
        <authorList>
            <person name="Spang A."/>
            <person name="Saw J.H."/>
            <person name="Jorgensen S.L."/>
            <person name="Zaremba-Niedzwiedzka K."/>
            <person name="Martijn J."/>
            <person name="Lind A.E."/>
            <person name="van Eijk R."/>
            <person name="Schleper C."/>
            <person name="Guy L."/>
            <person name="Ettema T.J."/>
        </authorList>
    </citation>
    <scope>NUCLEOTIDE SEQUENCE</scope>
</reference>
<dbReference type="PANTHER" id="PTHR43214:SF24">
    <property type="entry name" value="TRANSCRIPTIONAL REGULATORY PROTEIN NARL-RELATED"/>
    <property type="match status" value="1"/>
</dbReference>
<name>A0A0F9EZK5_9ZZZZ</name>
<comment type="caution">
    <text evidence="5">The sequence shown here is derived from an EMBL/GenBank/DDBJ whole genome shotgun (WGS) entry which is preliminary data.</text>
</comment>
<dbReference type="Gene3D" id="3.40.50.2300">
    <property type="match status" value="1"/>
</dbReference>
<dbReference type="GO" id="GO:0003677">
    <property type="term" value="F:DNA binding"/>
    <property type="evidence" value="ECO:0007669"/>
    <property type="project" value="UniProtKB-KW"/>
</dbReference>
<feature type="domain" description="Response regulatory" evidence="4">
    <location>
        <begin position="9"/>
        <end position="121"/>
    </location>
</feature>
<accession>A0A0F9EZK5</accession>
<dbReference type="SMART" id="SM00448">
    <property type="entry name" value="REC"/>
    <property type="match status" value="1"/>
</dbReference>
<dbReference type="SUPFAM" id="SSF52172">
    <property type="entry name" value="CheY-like"/>
    <property type="match status" value="1"/>
</dbReference>
<dbReference type="PROSITE" id="PS50110">
    <property type="entry name" value="RESPONSE_REGULATORY"/>
    <property type="match status" value="1"/>
</dbReference>
<dbReference type="Pfam" id="PF00072">
    <property type="entry name" value="Response_reg"/>
    <property type="match status" value="1"/>
</dbReference>
<dbReference type="InterPro" id="IPR011006">
    <property type="entry name" value="CheY-like_superfamily"/>
</dbReference>
<dbReference type="EMBL" id="LAZR01023133">
    <property type="protein sequence ID" value="KKL79563.1"/>
    <property type="molecule type" value="Genomic_DNA"/>
</dbReference>
<dbReference type="GO" id="GO:0000160">
    <property type="term" value="P:phosphorelay signal transduction system"/>
    <property type="evidence" value="ECO:0007669"/>
    <property type="project" value="InterPro"/>
</dbReference>
<gene>
    <name evidence="5" type="ORF">LCGC14_2013550</name>
</gene>
<sequence>MEQRERNIRILLVDDEELVREGLRRMLEGQPGIEIVSTATNGADALKKAATLRPDIILTDMKMPGMDGVELTRRVKKEKCHVIMLTWFEDYLGVVMDAGASGYLLKDIRRPDLVAAIRRVHKGEVVISDNISARCRAEYHPAPRKPPQEPKKPYGEDLLDGVQLVLDVPRSAARLLSLISRIEETLNSTVYRLVGSWDGKTAVTFLLDQPAPLAIVMEKLQGIPEIRSVVEIPADQLDPGLMQKMARLPERPPMEVTKTVSIELEDEVDSRGEPE</sequence>
<proteinExistence type="predicted"/>
<dbReference type="PANTHER" id="PTHR43214">
    <property type="entry name" value="TWO-COMPONENT RESPONSE REGULATOR"/>
    <property type="match status" value="1"/>
</dbReference>
<keyword evidence="1" id="KW-0805">Transcription regulation</keyword>
<dbReference type="InterPro" id="IPR058245">
    <property type="entry name" value="NreC/VraR/RcsB-like_REC"/>
</dbReference>
<evidence type="ECO:0000256" key="3">
    <source>
        <dbReference type="ARBA" id="ARBA00023163"/>
    </source>
</evidence>
<keyword evidence="3" id="KW-0804">Transcription</keyword>
<evidence type="ECO:0000313" key="5">
    <source>
        <dbReference type="EMBL" id="KKL79563.1"/>
    </source>
</evidence>
<evidence type="ECO:0000256" key="1">
    <source>
        <dbReference type="ARBA" id="ARBA00023015"/>
    </source>
</evidence>
<dbReference type="InterPro" id="IPR039420">
    <property type="entry name" value="WalR-like"/>
</dbReference>
<evidence type="ECO:0000259" key="4">
    <source>
        <dbReference type="PROSITE" id="PS50110"/>
    </source>
</evidence>
<dbReference type="InterPro" id="IPR001789">
    <property type="entry name" value="Sig_transdc_resp-reg_receiver"/>
</dbReference>